<organism evidence="1 2">
    <name type="scientific">Micromonospora tarensis</name>
    <dbReference type="NCBI Taxonomy" id="2806100"/>
    <lineage>
        <taxon>Bacteria</taxon>
        <taxon>Bacillati</taxon>
        <taxon>Actinomycetota</taxon>
        <taxon>Actinomycetes</taxon>
        <taxon>Micromonosporales</taxon>
        <taxon>Micromonosporaceae</taxon>
        <taxon>Micromonospora</taxon>
    </lineage>
</organism>
<dbReference type="RefSeq" id="WP_203147717.1">
    <property type="nucleotide sequence ID" value="NZ_JAEVHL010000021.1"/>
</dbReference>
<reference evidence="1 2" key="1">
    <citation type="submission" date="2021-01" db="EMBL/GenBank/DDBJ databases">
        <title>Draft genome sequence of Micromonospora sp. strain STR1s_6.</title>
        <authorList>
            <person name="Karlyshev A."/>
            <person name="Jawad R."/>
        </authorList>
    </citation>
    <scope>NUCLEOTIDE SEQUENCE [LARGE SCALE GENOMIC DNA]</scope>
    <source>
        <strain evidence="1 2">STR1S-6</strain>
    </source>
</reference>
<sequence length="183" mass="19658">MPAIPETKTAWTNGVDALNSTNLNAYVRDPIKFLMNPPRAKLRQIAIQTLTTSVLTPITFTAETVDTDVDGIGGHSTSTNTSRYTARYPGWYQASGGVSFGNVSTGIRLLRWAINGSNVAGTDVLLNPVNGNTTRMPARTELVPLDVGDYVELMAQQTTGANLNTVVSAEEQSSMNVLWVGLL</sequence>
<protein>
    <submittedName>
        <fullName evidence="1">Uncharacterized protein</fullName>
    </submittedName>
</protein>
<evidence type="ECO:0000313" key="1">
    <source>
        <dbReference type="EMBL" id="MBM0275317.1"/>
    </source>
</evidence>
<dbReference type="Proteomes" id="UP000622245">
    <property type="component" value="Unassembled WGS sequence"/>
</dbReference>
<proteinExistence type="predicted"/>
<gene>
    <name evidence="1" type="ORF">JM949_07545</name>
</gene>
<dbReference type="Gene3D" id="2.60.120.40">
    <property type="match status" value="1"/>
</dbReference>
<keyword evidence="2" id="KW-1185">Reference proteome</keyword>
<dbReference type="SUPFAM" id="SSF49842">
    <property type="entry name" value="TNF-like"/>
    <property type="match status" value="1"/>
</dbReference>
<name>A0ABS1YD30_9ACTN</name>
<accession>A0ABS1YD30</accession>
<dbReference type="InterPro" id="IPR008983">
    <property type="entry name" value="Tumour_necrosis_fac-like_dom"/>
</dbReference>
<evidence type="ECO:0000313" key="2">
    <source>
        <dbReference type="Proteomes" id="UP000622245"/>
    </source>
</evidence>
<dbReference type="EMBL" id="JAEVHL010000021">
    <property type="protein sequence ID" value="MBM0275317.1"/>
    <property type="molecule type" value="Genomic_DNA"/>
</dbReference>
<comment type="caution">
    <text evidence="1">The sequence shown here is derived from an EMBL/GenBank/DDBJ whole genome shotgun (WGS) entry which is preliminary data.</text>
</comment>